<feature type="compositionally biased region" description="Polar residues" evidence="1">
    <location>
        <begin position="39"/>
        <end position="50"/>
    </location>
</feature>
<name>A0A0W0FBT7_MONRR</name>
<accession>A0A0W0FBT7</accession>
<evidence type="ECO:0000256" key="1">
    <source>
        <dbReference type="SAM" id="MobiDB-lite"/>
    </source>
</evidence>
<dbReference type="Proteomes" id="UP000054988">
    <property type="component" value="Unassembled WGS sequence"/>
</dbReference>
<gene>
    <name evidence="2" type="ORF">WG66_13624</name>
</gene>
<sequence>MPPPVDPRAMSEYPDPLTFSLLNRLRRRTDRNGYPRPDINNTRSLISRLTSEPRDNGLKSSAPACTSPEFPDTLVYPDPTPDPDVKPKVEPTDLQLFRCLKPQFHWKVEHIPTVGGEAALEESEDVVEDRERENQIPENVGGPLMPSLRSPTLAPTLMMQLIDCVSALCADWSAISPDIAHSTCVVDASKLSLDIRLVTALTNKGLAALHAEGLIRAQTLCRMVAVMTMSETTTTSPTTISAENVERLMTEYDRDAQLLFVGQDPKKARHVI</sequence>
<feature type="region of interest" description="Disordered" evidence="1">
    <location>
        <begin position="27"/>
        <end position="77"/>
    </location>
</feature>
<dbReference type="AlphaFoldDB" id="A0A0W0FBT7"/>
<evidence type="ECO:0000313" key="2">
    <source>
        <dbReference type="EMBL" id="KTB33770.1"/>
    </source>
</evidence>
<reference evidence="2 3" key="1">
    <citation type="submission" date="2015-12" db="EMBL/GenBank/DDBJ databases">
        <title>Draft genome sequence of Moniliophthora roreri, the causal agent of frosty pod rot of cacao.</title>
        <authorList>
            <person name="Aime M.C."/>
            <person name="Diaz-Valderrama J.R."/>
            <person name="Kijpornyongpan T."/>
            <person name="Phillips-Mora W."/>
        </authorList>
    </citation>
    <scope>NUCLEOTIDE SEQUENCE [LARGE SCALE GENOMIC DNA]</scope>
    <source>
        <strain evidence="2 3">MCA 2952</strain>
    </source>
</reference>
<proteinExistence type="predicted"/>
<protein>
    <recommendedName>
        <fullName evidence="4">Reverse transcriptase-rnase h-integrase</fullName>
    </recommendedName>
</protein>
<evidence type="ECO:0008006" key="4">
    <source>
        <dbReference type="Google" id="ProtNLM"/>
    </source>
</evidence>
<organism evidence="2 3">
    <name type="scientific">Moniliophthora roreri</name>
    <name type="common">Frosty pod rot fungus</name>
    <name type="synonym">Monilia roreri</name>
    <dbReference type="NCBI Taxonomy" id="221103"/>
    <lineage>
        <taxon>Eukaryota</taxon>
        <taxon>Fungi</taxon>
        <taxon>Dikarya</taxon>
        <taxon>Basidiomycota</taxon>
        <taxon>Agaricomycotina</taxon>
        <taxon>Agaricomycetes</taxon>
        <taxon>Agaricomycetidae</taxon>
        <taxon>Agaricales</taxon>
        <taxon>Marasmiineae</taxon>
        <taxon>Marasmiaceae</taxon>
        <taxon>Moniliophthora</taxon>
    </lineage>
</organism>
<comment type="caution">
    <text evidence="2">The sequence shown here is derived from an EMBL/GenBank/DDBJ whole genome shotgun (WGS) entry which is preliminary data.</text>
</comment>
<dbReference type="EMBL" id="LATX01002135">
    <property type="protein sequence ID" value="KTB33770.1"/>
    <property type="molecule type" value="Genomic_DNA"/>
</dbReference>
<evidence type="ECO:0000313" key="3">
    <source>
        <dbReference type="Proteomes" id="UP000054988"/>
    </source>
</evidence>